<protein>
    <submittedName>
        <fullName evidence="2">Uncharacterized protein</fullName>
    </submittedName>
</protein>
<sequence>MSDEHDRHTTAIDLQLHRIWWWAETCDRCRMFDDDRDRGNIDFGDGDQDDNDGGSGGKTDRDGRLMSEASTIRSSRFG</sequence>
<evidence type="ECO:0000313" key="2">
    <source>
        <dbReference type="EMBL" id="CAI6345676.1"/>
    </source>
</evidence>
<dbReference type="EMBL" id="CARXXK010000001">
    <property type="protein sequence ID" value="CAI6345676.1"/>
    <property type="molecule type" value="Genomic_DNA"/>
</dbReference>
<dbReference type="AlphaFoldDB" id="A0AAV0VVC5"/>
<reference evidence="2 3" key="1">
    <citation type="submission" date="2023-01" db="EMBL/GenBank/DDBJ databases">
        <authorList>
            <person name="Whitehead M."/>
        </authorList>
    </citation>
    <scope>NUCLEOTIDE SEQUENCE [LARGE SCALE GENOMIC DNA]</scope>
</reference>
<feature type="region of interest" description="Disordered" evidence="1">
    <location>
        <begin position="40"/>
        <end position="78"/>
    </location>
</feature>
<gene>
    <name evidence="2" type="ORF">MEUPH1_LOCUS2660</name>
</gene>
<organism evidence="2 3">
    <name type="scientific">Macrosiphum euphorbiae</name>
    <name type="common">potato aphid</name>
    <dbReference type="NCBI Taxonomy" id="13131"/>
    <lineage>
        <taxon>Eukaryota</taxon>
        <taxon>Metazoa</taxon>
        <taxon>Ecdysozoa</taxon>
        <taxon>Arthropoda</taxon>
        <taxon>Hexapoda</taxon>
        <taxon>Insecta</taxon>
        <taxon>Pterygota</taxon>
        <taxon>Neoptera</taxon>
        <taxon>Paraneoptera</taxon>
        <taxon>Hemiptera</taxon>
        <taxon>Sternorrhyncha</taxon>
        <taxon>Aphidomorpha</taxon>
        <taxon>Aphidoidea</taxon>
        <taxon>Aphididae</taxon>
        <taxon>Macrosiphini</taxon>
        <taxon>Macrosiphum</taxon>
    </lineage>
</organism>
<dbReference type="Proteomes" id="UP001160148">
    <property type="component" value="Unassembled WGS sequence"/>
</dbReference>
<evidence type="ECO:0000256" key="1">
    <source>
        <dbReference type="SAM" id="MobiDB-lite"/>
    </source>
</evidence>
<evidence type="ECO:0000313" key="3">
    <source>
        <dbReference type="Proteomes" id="UP001160148"/>
    </source>
</evidence>
<feature type="compositionally biased region" description="Polar residues" evidence="1">
    <location>
        <begin position="68"/>
        <end position="78"/>
    </location>
</feature>
<name>A0AAV0VVC5_9HEMI</name>
<comment type="caution">
    <text evidence="2">The sequence shown here is derived from an EMBL/GenBank/DDBJ whole genome shotgun (WGS) entry which is preliminary data.</text>
</comment>
<keyword evidence="3" id="KW-1185">Reference proteome</keyword>
<proteinExistence type="predicted"/>
<accession>A0AAV0VVC5</accession>